<dbReference type="Proteomes" id="UP000001593">
    <property type="component" value="Unassembled WGS sequence"/>
</dbReference>
<dbReference type="InterPro" id="IPR029357">
    <property type="entry name" value="SPATA7"/>
</dbReference>
<dbReference type="PANTHER" id="PTHR14917:SF4">
    <property type="entry name" value="SPERMATOGENESIS-ASSOCIATED 7"/>
    <property type="match status" value="1"/>
</dbReference>
<dbReference type="HOGENOM" id="CLU_2874344_0_0_1"/>
<dbReference type="KEGG" id="nve:5520877"/>
<reference evidence="2 3" key="1">
    <citation type="journal article" date="2007" name="Science">
        <title>Sea anemone genome reveals ancestral eumetazoan gene repertoire and genomic organization.</title>
        <authorList>
            <person name="Putnam N.H."/>
            <person name="Srivastava M."/>
            <person name="Hellsten U."/>
            <person name="Dirks B."/>
            <person name="Chapman J."/>
            <person name="Salamov A."/>
            <person name="Terry A."/>
            <person name="Shapiro H."/>
            <person name="Lindquist E."/>
            <person name="Kapitonov V.V."/>
            <person name="Jurka J."/>
            <person name="Genikhovich G."/>
            <person name="Grigoriev I.V."/>
            <person name="Lucas S.M."/>
            <person name="Steele R.E."/>
            <person name="Finnerty J.R."/>
            <person name="Technau U."/>
            <person name="Martindale M.Q."/>
            <person name="Rokhsar D.S."/>
        </authorList>
    </citation>
    <scope>NUCLEOTIDE SEQUENCE [LARGE SCALE GENOMIC DNA]</scope>
    <source>
        <strain evidence="3">CH2 X CH6</strain>
    </source>
</reference>
<feature type="non-terminal residue" evidence="2">
    <location>
        <position position="64"/>
    </location>
</feature>
<dbReference type="AlphaFoldDB" id="A7RJ78"/>
<evidence type="ECO:0000313" key="3">
    <source>
        <dbReference type="Proteomes" id="UP000001593"/>
    </source>
</evidence>
<evidence type="ECO:0000256" key="1">
    <source>
        <dbReference type="SAM" id="MobiDB-lite"/>
    </source>
</evidence>
<proteinExistence type="predicted"/>
<sequence>MSSLPRQNRGHLTLKSSVLSPTAISYMGQAMVLNHMNSHYRRISSAKASVDTSAPKSMKKHIRG</sequence>
<evidence type="ECO:0000313" key="2">
    <source>
        <dbReference type="EMBL" id="EDO48533.1"/>
    </source>
</evidence>
<gene>
    <name evidence="2" type="ORF">NEMVEDRAFT_v1g238694</name>
</gene>
<keyword evidence="3" id="KW-1185">Reference proteome</keyword>
<dbReference type="PANTHER" id="PTHR14917">
    <property type="entry name" value="SPERMATOGENESIS-ASSOCIATED PROTEIN 7"/>
    <property type="match status" value="1"/>
</dbReference>
<dbReference type="STRING" id="45351.A7RJ78"/>
<name>A7RJ78_NEMVE</name>
<dbReference type="Pfam" id="PF15244">
    <property type="entry name" value="HSD3"/>
    <property type="match status" value="1"/>
</dbReference>
<accession>A7RJ78</accession>
<dbReference type="PhylomeDB" id="A7RJ78"/>
<protein>
    <submittedName>
        <fullName evidence="2">Uncharacterized protein</fullName>
    </submittedName>
</protein>
<feature type="region of interest" description="Disordered" evidence="1">
    <location>
        <begin position="44"/>
        <end position="64"/>
    </location>
</feature>
<dbReference type="InParanoid" id="A7RJ78"/>
<dbReference type="EMBL" id="DS469513">
    <property type="protein sequence ID" value="EDO48533.1"/>
    <property type="molecule type" value="Genomic_DNA"/>
</dbReference>
<feature type="compositionally biased region" description="Polar residues" evidence="1">
    <location>
        <begin position="46"/>
        <end position="55"/>
    </location>
</feature>
<organism evidence="2 3">
    <name type="scientific">Nematostella vectensis</name>
    <name type="common">Starlet sea anemone</name>
    <dbReference type="NCBI Taxonomy" id="45351"/>
    <lineage>
        <taxon>Eukaryota</taxon>
        <taxon>Metazoa</taxon>
        <taxon>Cnidaria</taxon>
        <taxon>Anthozoa</taxon>
        <taxon>Hexacorallia</taxon>
        <taxon>Actiniaria</taxon>
        <taxon>Edwardsiidae</taxon>
        <taxon>Nematostella</taxon>
    </lineage>
</organism>